<gene>
    <name evidence="2" type="ORF">SAMN04489712_1294</name>
</gene>
<evidence type="ECO:0000313" key="2">
    <source>
        <dbReference type="EMBL" id="SEG91395.1"/>
    </source>
</evidence>
<feature type="compositionally biased region" description="Polar residues" evidence="1">
    <location>
        <begin position="28"/>
        <end position="45"/>
    </location>
</feature>
<dbReference type="EMBL" id="FNVO01000029">
    <property type="protein sequence ID" value="SEG91395.1"/>
    <property type="molecule type" value="Genomic_DNA"/>
</dbReference>
<sequence length="45" mass="4616">MADGTRKPIDELQVGDKVLATDPDTGRTGPQTVVSTISSAGSTEL</sequence>
<name>A0A1H6E3E1_9ACTN</name>
<feature type="compositionally biased region" description="Basic and acidic residues" evidence="1">
    <location>
        <begin position="1"/>
        <end position="10"/>
    </location>
</feature>
<evidence type="ECO:0000313" key="3">
    <source>
        <dbReference type="Proteomes" id="UP000236723"/>
    </source>
</evidence>
<dbReference type="InterPro" id="IPR036844">
    <property type="entry name" value="Hint_dom_sf"/>
</dbReference>
<dbReference type="SUPFAM" id="SSF51294">
    <property type="entry name" value="Hedgehog/intein (Hint) domain"/>
    <property type="match status" value="1"/>
</dbReference>
<organism evidence="2 3">
    <name type="scientific">Thermomonospora echinospora</name>
    <dbReference type="NCBI Taxonomy" id="1992"/>
    <lineage>
        <taxon>Bacteria</taxon>
        <taxon>Bacillati</taxon>
        <taxon>Actinomycetota</taxon>
        <taxon>Actinomycetes</taxon>
        <taxon>Streptosporangiales</taxon>
        <taxon>Thermomonosporaceae</taxon>
        <taxon>Thermomonospora</taxon>
    </lineage>
</organism>
<dbReference type="AlphaFoldDB" id="A0A1H6E3E1"/>
<dbReference type="Proteomes" id="UP000236723">
    <property type="component" value="Unassembled WGS sequence"/>
</dbReference>
<dbReference type="Gene3D" id="2.170.16.10">
    <property type="entry name" value="Hedgehog/Intein (Hint) domain"/>
    <property type="match status" value="1"/>
</dbReference>
<protein>
    <submittedName>
        <fullName evidence="2">Uncharacterized protein</fullName>
    </submittedName>
</protein>
<evidence type="ECO:0000256" key="1">
    <source>
        <dbReference type="SAM" id="MobiDB-lite"/>
    </source>
</evidence>
<accession>A0A1H6E3E1</accession>
<keyword evidence="3" id="KW-1185">Reference proteome</keyword>
<reference evidence="3" key="1">
    <citation type="submission" date="2016-10" db="EMBL/GenBank/DDBJ databases">
        <authorList>
            <person name="Varghese N."/>
            <person name="Submissions S."/>
        </authorList>
    </citation>
    <scope>NUCLEOTIDE SEQUENCE [LARGE SCALE GENOMIC DNA]</scope>
    <source>
        <strain evidence="3">DSM 43163</strain>
    </source>
</reference>
<proteinExistence type="predicted"/>
<feature type="region of interest" description="Disordered" evidence="1">
    <location>
        <begin position="1"/>
        <end position="45"/>
    </location>
</feature>